<keyword evidence="3" id="KW-1185">Reference proteome</keyword>
<dbReference type="EMBL" id="JAAIUW010000005">
    <property type="protein sequence ID" value="KAF7829528.1"/>
    <property type="molecule type" value="Genomic_DNA"/>
</dbReference>
<dbReference type="AlphaFoldDB" id="A0A834TVX0"/>
<evidence type="ECO:0000313" key="2">
    <source>
        <dbReference type="EMBL" id="KAF7829528.1"/>
    </source>
</evidence>
<sequence length="22" mass="2512">MKMLMKESPRETCKKLSAVDEG</sequence>
<comment type="caution">
    <text evidence="2">The sequence shown here is derived from an EMBL/GenBank/DDBJ whole genome shotgun (WGS) entry which is preliminary data.</text>
</comment>
<gene>
    <name evidence="2" type="ORF">G2W53_011861</name>
</gene>
<feature type="region of interest" description="Disordered" evidence="1">
    <location>
        <begin position="1"/>
        <end position="22"/>
    </location>
</feature>
<name>A0A834TVX0_9FABA</name>
<accession>A0A834TVX0</accession>
<proteinExistence type="predicted"/>
<evidence type="ECO:0000313" key="3">
    <source>
        <dbReference type="Proteomes" id="UP000634136"/>
    </source>
</evidence>
<dbReference type="Proteomes" id="UP000634136">
    <property type="component" value="Unassembled WGS sequence"/>
</dbReference>
<reference evidence="2" key="1">
    <citation type="submission" date="2020-09" db="EMBL/GenBank/DDBJ databases">
        <title>Genome-Enabled Discovery of Anthraquinone Biosynthesis in Senna tora.</title>
        <authorList>
            <person name="Kang S.-H."/>
            <person name="Pandey R.P."/>
            <person name="Lee C.-M."/>
            <person name="Sim J.-S."/>
            <person name="Jeong J.-T."/>
            <person name="Choi B.-S."/>
            <person name="Jung M."/>
            <person name="Ginzburg D."/>
            <person name="Zhao K."/>
            <person name="Won S.Y."/>
            <person name="Oh T.-J."/>
            <person name="Yu Y."/>
            <person name="Kim N.-H."/>
            <person name="Lee O.R."/>
            <person name="Lee T.-H."/>
            <person name="Bashyal P."/>
            <person name="Kim T.-S."/>
            <person name="Lee W.-H."/>
            <person name="Kawkins C."/>
            <person name="Kim C.-K."/>
            <person name="Kim J.S."/>
            <person name="Ahn B.O."/>
            <person name="Rhee S.Y."/>
            <person name="Sohng J.K."/>
        </authorList>
    </citation>
    <scope>NUCLEOTIDE SEQUENCE</scope>
    <source>
        <tissue evidence="2">Leaf</tissue>
    </source>
</reference>
<evidence type="ECO:0000256" key="1">
    <source>
        <dbReference type="SAM" id="MobiDB-lite"/>
    </source>
</evidence>
<protein>
    <submittedName>
        <fullName evidence="2">Uncharacterized protein</fullName>
    </submittedName>
</protein>
<organism evidence="2 3">
    <name type="scientific">Senna tora</name>
    <dbReference type="NCBI Taxonomy" id="362788"/>
    <lineage>
        <taxon>Eukaryota</taxon>
        <taxon>Viridiplantae</taxon>
        <taxon>Streptophyta</taxon>
        <taxon>Embryophyta</taxon>
        <taxon>Tracheophyta</taxon>
        <taxon>Spermatophyta</taxon>
        <taxon>Magnoliopsida</taxon>
        <taxon>eudicotyledons</taxon>
        <taxon>Gunneridae</taxon>
        <taxon>Pentapetalae</taxon>
        <taxon>rosids</taxon>
        <taxon>fabids</taxon>
        <taxon>Fabales</taxon>
        <taxon>Fabaceae</taxon>
        <taxon>Caesalpinioideae</taxon>
        <taxon>Cassia clade</taxon>
        <taxon>Senna</taxon>
    </lineage>
</organism>